<organism evidence="2 3">
    <name type="scientific">Cryptolaemus montrouzieri</name>
    <dbReference type="NCBI Taxonomy" id="559131"/>
    <lineage>
        <taxon>Eukaryota</taxon>
        <taxon>Metazoa</taxon>
        <taxon>Ecdysozoa</taxon>
        <taxon>Arthropoda</taxon>
        <taxon>Hexapoda</taxon>
        <taxon>Insecta</taxon>
        <taxon>Pterygota</taxon>
        <taxon>Neoptera</taxon>
        <taxon>Endopterygota</taxon>
        <taxon>Coleoptera</taxon>
        <taxon>Polyphaga</taxon>
        <taxon>Cucujiformia</taxon>
        <taxon>Coccinelloidea</taxon>
        <taxon>Coccinellidae</taxon>
        <taxon>Scymninae</taxon>
        <taxon>Scymnini</taxon>
        <taxon>Cryptolaemus</taxon>
    </lineage>
</organism>
<feature type="compositionally biased region" description="Polar residues" evidence="1">
    <location>
        <begin position="65"/>
        <end position="83"/>
    </location>
</feature>
<protein>
    <submittedName>
        <fullName evidence="2">Uncharacterized protein</fullName>
    </submittedName>
</protein>
<feature type="region of interest" description="Disordered" evidence="1">
    <location>
        <begin position="61"/>
        <end position="92"/>
    </location>
</feature>
<name>A0ABD2NZN7_9CUCU</name>
<evidence type="ECO:0000256" key="1">
    <source>
        <dbReference type="SAM" id="MobiDB-lite"/>
    </source>
</evidence>
<reference evidence="2 3" key="1">
    <citation type="journal article" date="2021" name="BMC Biol.">
        <title>Horizontally acquired antibacterial genes associated with adaptive radiation of ladybird beetles.</title>
        <authorList>
            <person name="Li H.S."/>
            <person name="Tang X.F."/>
            <person name="Huang Y.H."/>
            <person name="Xu Z.Y."/>
            <person name="Chen M.L."/>
            <person name="Du X.Y."/>
            <person name="Qiu B.Y."/>
            <person name="Chen P.T."/>
            <person name="Zhang W."/>
            <person name="Slipinski A."/>
            <person name="Escalona H.E."/>
            <person name="Waterhouse R.M."/>
            <person name="Zwick A."/>
            <person name="Pang H."/>
        </authorList>
    </citation>
    <scope>NUCLEOTIDE SEQUENCE [LARGE SCALE GENOMIC DNA]</scope>
    <source>
        <strain evidence="2">SYSU2018</strain>
    </source>
</reference>
<proteinExistence type="predicted"/>
<dbReference type="Proteomes" id="UP001516400">
    <property type="component" value="Unassembled WGS sequence"/>
</dbReference>
<keyword evidence="3" id="KW-1185">Reference proteome</keyword>
<comment type="caution">
    <text evidence="2">The sequence shown here is derived from an EMBL/GenBank/DDBJ whole genome shotgun (WGS) entry which is preliminary data.</text>
</comment>
<evidence type="ECO:0000313" key="3">
    <source>
        <dbReference type="Proteomes" id="UP001516400"/>
    </source>
</evidence>
<dbReference type="EMBL" id="JABFTP020000165">
    <property type="protein sequence ID" value="KAL3284161.1"/>
    <property type="molecule type" value="Genomic_DNA"/>
</dbReference>
<evidence type="ECO:0000313" key="2">
    <source>
        <dbReference type="EMBL" id="KAL3284161.1"/>
    </source>
</evidence>
<feature type="non-terminal residue" evidence="2">
    <location>
        <position position="92"/>
    </location>
</feature>
<gene>
    <name evidence="2" type="ORF">HHI36_018329</name>
</gene>
<dbReference type="AlphaFoldDB" id="A0ABD2NZN7"/>
<sequence>MNNTAKTSESVIIPGRKTATDDSNEPIFRARKSKLWIHVGRCHLQTDDTQIKDYLEKNTPGHTFDVQNLQSKKQTRDQTTSFRIATHKDLQD</sequence>
<accession>A0ABD2NZN7</accession>